<keyword evidence="1" id="KW-1133">Transmembrane helix</keyword>
<dbReference type="EMBL" id="QGTZ01000004">
    <property type="protein sequence ID" value="PWW42287.1"/>
    <property type="molecule type" value="Genomic_DNA"/>
</dbReference>
<dbReference type="EMBL" id="QLLI01000007">
    <property type="protein sequence ID" value="RAI94560.1"/>
    <property type="molecule type" value="Genomic_DNA"/>
</dbReference>
<gene>
    <name evidence="3" type="ORF">DET54_10795</name>
    <name evidence="2" type="ORF">DET56_104346</name>
</gene>
<keyword evidence="1" id="KW-0472">Membrane</keyword>
<evidence type="ECO:0000313" key="2">
    <source>
        <dbReference type="EMBL" id="PWW42287.1"/>
    </source>
</evidence>
<organism evidence="2 4">
    <name type="scientific">Paenibacillus pabuli</name>
    <dbReference type="NCBI Taxonomy" id="1472"/>
    <lineage>
        <taxon>Bacteria</taxon>
        <taxon>Bacillati</taxon>
        <taxon>Bacillota</taxon>
        <taxon>Bacilli</taxon>
        <taxon>Bacillales</taxon>
        <taxon>Paenibacillaceae</taxon>
        <taxon>Paenibacillus</taxon>
    </lineage>
</organism>
<reference evidence="2 4" key="1">
    <citation type="submission" date="2018-05" db="EMBL/GenBank/DDBJ databases">
        <title>Freshwater and sediment microbial communities from various areas in North America, analyzing microbe dynamics in response to fracking.</title>
        <authorList>
            <person name="Lamendella R."/>
        </authorList>
    </citation>
    <scope>NUCLEOTIDE SEQUENCE [LARGE SCALE GENOMIC DNA]</scope>
    <source>
        <strain evidence="2 4">DB-3</strain>
        <strain evidence="3 5">NG-13</strain>
    </source>
</reference>
<proteinExistence type="predicted"/>
<feature type="transmembrane region" description="Helical" evidence="1">
    <location>
        <begin position="12"/>
        <end position="29"/>
    </location>
</feature>
<sequence length="94" mass="10686">MDLKMIAPAIHVTQNVVFIGMIMHALRYLQRLHAVPLVIHVMVSALHAVLILAQPFFSAVKRLMIVQSTGCSRVYHMTMDSLFFYFPVKKVMGD</sequence>
<protein>
    <submittedName>
        <fullName evidence="2">Uncharacterized protein</fullName>
    </submittedName>
</protein>
<dbReference type="RefSeq" id="WP_109999295.1">
    <property type="nucleotide sequence ID" value="NZ_QGTZ01000004.1"/>
</dbReference>
<keyword evidence="1" id="KW-0812">Transmembrane</keyword>
<dbReference type="AlphaFoldDB" id="A0A855XYT7"/>
<evidence type="ECO:0000313" key="5">
    <source>
        <dbReference type="Proteomes" id="UP000248827"/>
    </source>
</evidence>
<accession>A0A855XYT7</accession>
<evidence type="ECO:0000313" key="3">
    <source>
        <dbReference type="EMBL" id="RAI94560.1"/>
    </source>
</evidence>
<dbReference type="Proteomes" id="UP000247078">
    <property type="component" value="Unassembled WGS sequence"/>
</dbReference>
<feature type="transmembrane region" description="Helical" evidence="1">
    <location>
        <begin position="35"/>
        <end position="57"/>
    </location>
</feature>
<evidence type="ECO:0000313" key="4">
    <source>
        <dbReference type="Proteomes" id="UP000247078"/>
    </source>
</evidence>
<keyword evidence="5" id="KW-1185">Reference proteome</keyword>
<name>A0A855XYT7_9BACL</name>
<evidence type="ECO:0000256" key="1">
    <source>
        <dbReference type="SAM" id="Phobius"/>
    </source>
</evidence>
<comment type="caution">
    <text evidence="2">The sequence shown here is derived from an EMBL/GenBank/DDBJ whole genome shotgun (WGS) entry which is preliminary data.</text>
</comment>
<dbReference type="Proteomes" id="UP000248827">
    <property type="component" value="Unassembled WGS sequence"/>
</dbReference>